<keyword evidence="2" id="KW-0812">Transmembrane</keyword>
<gene>
    <name evidence="3" type="ORF">I0C86_41700</name>
</gene>
<accession>A0ABS0HB32</accession>
<feature type="transmembrane region" description="Helical" evidence="2">
    <location>
        <begin position="6"/>
        <end position="28"/>
    </location>
</feature>
<evidence type="ECO:0000313" key="4">
    <source>
        <dbReference type="Proteomes" id="UP000638560"/>
    </source>
</evidence>
<reference evidence="3 4" key="1">
    <citation type="submission" date="2020-11" db="EMBL/GenBank/DDBJ databases">
        <title>A novel isolate from a Black sea contaminated sediment with potential to produce alkanes: Plantactinospora alkalitolerans sp. nov.</title>
        <authorList>
            <person name="Carro L."/>
            <person name="Veyisoglu A."/>
            <person name="Guven K."/>
            <person name="Schumann P."/>
            <person name="Klenk H.-P."/>
            <person name="Sahin N."/>
        </authorList>
    </citation>
    <scope>NUCLEOTIDE SEQUENCE [LARGE SCALE GENOMIC DNA]</scope>
    <source>
        <strain evidence="3 4">S1510</strain>
    </source>
</reference>
<keyword evidence="2" id="KW-1133">Transmembrane helix</keyword>
<evidence type="ECO:0000313" key="3">
    <source>
        <dbReference type="EMBL" id="MBF9135369.1"/>
    </source>
</evidence>
<name>A0ABS0HB32_9ACTN</name>
<organism evidence="3 4">
    <name type="scientific">Plantactinospora alkalitolerans</name>
    <dbReference type="NCBI Taxonomy" id="2789879"/>
    <lineage>
        <taxon>Bacteria</taxon>
        <taxon>Bacillati</taxon>
        <taxon>Actinomycetota</taxon>
        <taxon>Actinomycetes</taxon>
        <taxon>Micromonosporales</taxon>
        <taxon>Micromonosporaceae</taxon>
        <taxon>Plantactinospora</taxon>
    </lineage>
</organism>
<dbReference type="RefSeq" id="WP_196206822.1">
    <property type="nucleotide sequence ID" value="NZ_JADPUN010000422.1"/>
</dbReference>
<keyword evidence="2" id="KW-0472">Membrane</keyword>
<comment type="caution">
    <text evidence="3">The sequence shown here is derived from an EMBL/GenBank/DDBJ whole genome shotgun (WGS) entry which is preliminary data.</text>
</comment>
<dbReference type="EMBL" id="JADPUN010000422">
    <property type="protein sequence ID" value="MBF9135369.1"/>
    <property type="molecule type" value="Genomic_DNA"/>
</dbReference>
<sequence>MPELPVGAPLPTVVAIYLLVGIGLTEAIRQTYWLAREALWQLALWRARRWSRREWAKLLPPELPKRRLPRRRPPINHDGGKEA</sequence>
<evidence type="ECO:0000256" key="2">
    <source>
        <dbReference type="SAM" id="Phobius"/>
    </source>
</evidence>
<feature type="region of interest" description="Disordered" evidence="1">
    <location>
        <begin position="64"/>
        <end position="83"/>
    </location>
</feature>
<proteinExistence type="predicted"/>
<evidence type="ECO:0000256" key="1">
    <source>
        <dbReference type="SAM" id="MobiDB-lite"/>
    </source>
</evidence>
<protein>
    <submittedName>
        <fullName evidence="3">Uncharacterized protein</fullName>
    </submittedName>
</protein>
<dbReference type="Proteomes" id="UP000638560">
    <property type="component" value="Unassembled WGS sequence"/>
</dbReference>
<keyword evidence="4" id="KW-1185">Reference proteome</keyword>